<evidence type="ECO:0000313" key="1">
    <source>
        <dbReference type="EMBL" id="KAF8430926.1"/>
    </source>
</evidence>
<dbReference type="AlphaFoldDB" id="A0AAD4BHU5"/>
<sequence length="323" mass="36255">MAAPIQIPLRGTSNVPKFDGKQPSELPRYLEDIKFLGNAAHIDQAGKIKAAIQYVALDEAEVWQTLAETTAIPADWTTFIMAVKNMYPGCEGTNHYSRGDVQYLVQDHQRKSMRNQDDLGEYTRALLKIAAALITNNKLITTERNMLYLNRFPHALQQKIREHLLIIKQDIHLDDPYPMDDVTMVAKFLLTRSALPLRAIKAKVGGTRRTLWGIMDSGSEIVAMPKCIWEEIGLPIRSDHTMKMSLANTSIDMMIGVLKNLILDVSAGEVMVQMQVLARANFDLLLGQLFHCLMSAATEDFPDGSQMITLRDPNMGKQFALPM</sequence>
<evidence type="ECO:0000313" key="2">
    <source>
        <dbReference type="Proteomes" id="UP001194468"/>
    </source>
</evidence>
<dbReference type="Gene3D" id="2.40.70.10">
    <property type="entry name" value="Acid Proteases"/>
    <property type="match status" value="1"/>
</dbReference>
<accession>A0AAD4BHU5</accession>
<protein>
    <submittedName>
        <fullName evidence="1">Uncharacterized protein</fullName>
    </submittedName>
</protein>
<dbReference type="Pfam" id="PF13650">
    <property type="entry name" value="Asp_protease_2"/>
    <property type="match status" value="1"/>
</dbReference>
<reference evidence="1" key="1">
    <citation type="submission" date="2019-10" db="EMBL/GenBank/DDBJ databases">
        <authorList>
            <consortium name="DOE Joint Genome Institute"/>
            <person name="Kuo A."/>
            <person name="Miyauchi S."/>
            <person name="Kiss E."/>
            <person name="Drula E."/>
            <person name="Kohler A."/>
            <person name="Sanchez-Garcia M."/>
            <person name="Andreopoulos B."/>
            <person name="Barry K.W."/>
            <person name="Bonito G."/>
            <person name="Buee M."/>
            <person name="Carver A."/>
            <person name="Chen C."/>
            <person name="Cichocki N."/>
            <person name="Clum A."/>
            <person name="Culley D."/>
            <person name="Crous P.W."/>
            <person name="Fauchery L."/>
            <person name="Girlanda M."/>
            <person name="Hayes R."/>
            <person name="Keri Z."/>
            <person name="LaButti K."/>
            <person name="Lipzen A."/>
            <person name="Lombard V."/>
            <person name="Magnuson J."/>
            <person name="Maillard F."/>
            <person name="Morin E."/>
            <person name="Murat C."/>
            <person name="Nolan M."/>
            <person name="Ohm R."/>
            <person name="Pangilinan J."/>
            <person name="Pereira M."/>
            <person name="Perotto S."/>
            <person name="Peter M."/>
            <person name="Riley R."/>
            <person name="Sitrit Y."/>
            <person name="Stielow B."/>
            <person name="Szollosi G."/>
            <person name="Zifcakova L."/>
            <person name="Stursova M."/>
            <person name="Spatafora J.W."/>
            <person name="Tedersoo L."/>
            <person name="Vaario L.-M."/>
            <person name="Yamada A."/>
            <person name="Yan M."/>
            <person name="Wang P."/>
            <person name="Xu J."/>
            <person name="Bruns T."/>
            <person name="Baldrian P."/>
            <person name="Vilgalys R."/>
            <person name="Henrissat B."/>
            <person name="Grigoriev I.V."/>
            <person name="Hibbett D."/>
            <person name="Nagy L.G."/>
            <person name="Martin F.M."/>
        </authorList>
    </citation>
    <scope>NUCLEOTIDE SEQUENCE</scope>
    <source>
        <strain evidence="1">BED1</strain>
    </source>
</reference>
<organism evidence="1 2">
    <name type="scientific">Boletus edulis BED1</name>
    <dbReference type="NCBI Taxonomy" id="1328754"/>
    <lineage>
        <taxon>Eukaryota</taxon>
        <taxon>Fungi</taxon>
        <taxon>Dikarya</taxon>
        <taxon>Basidiomycota</taxon>
        <taxon>Agaricomycotina</taxon>
        <taxon>Agaricomycetes</taxon>
        <taxon>Agaricomycetidae</taxon>
        <taxon>Boletales</taxon>
        <taxon>Boletineae</taxon>
        <taxon>Boletaceae</taxon>
        <taxon>Boletoideae</taxon>
        <taxon>Boletus</taxon>
    </lineage>
</organism>
<dbReference type="EMBL" id="WHUW01000055">
    <property type="protein sequence ID" value="KAF8430926.1"/>
    <property type="molecule type" value="Genomic_DNA"/>
</dbReference>
<proteinExistence type="predicted"/>
<name>A0AAD4BHU5_BOLED</name>
<dbReference type="Proteomes" id="UP001194468">
    <property type="component" value="Unassembled WGS sequence"/>
</dbReference>
<dbReference type="InterPro" id="IPR021109">
    <property type="entry name" value="Peptidase_aspartic_dom_sf"/>
</dbReference>
<reference evidence="1" key="2">
    <citation type="journal article" date="2020" name="Nat. Commun.">
        <title>Large-scale genome sequencing of mycorrhizal fungi provides insights into the early evolution of symbiotic traits.</title>
        <authorList>
            <person name="Miyauchi S."/>
            <person name="Kiss E."/>
            <person name="Kuo A."/>
            <person name="Drula E."/>
            <person name="Kohler A."/>
            <person name="Sanchez-Garcia M."/>
            <person name="Morin E."/>
            <person name="Andreopoulos B."/>
            <person name="Barry K.W."/>
            <person name="Bonito G."/>
            <person name="Buee M."/>
            <person name="Carver A."/>
            <person name="Chen C."/>
            <person name="Cichocki N."/>
            <person name="Clum A."/>
            <person name="Culley D."/>
            <person name="Crous P.W."/>
            <person name="Fauchery L."/>
            <person name="Girlanda M."/>
            <person name="Hayes R.D."/>
            <person name="Keri Z."/>
            <person name="LaButti K."/>
            <person name="Lipzen A."/>
            <person name="Lombard V."/>
            <person name="Magnuson J."/>
            <person name="Maillard F."/>
            <person name="Murat C."/>
            <person name="Nolan M."/>
            <person name="Ohm R.A."/>
            <person name="Pangilinan J."/>
            <person name="Pereira M.F."/>
            <person name="Perotto S."/>
            <person name="Peter M."/>
            <person name="Pfister S."/>
            <person name="Riley R."/>
            <person name="Sitrit Y."/>
            <person name="Stielow J.B."/>
            <person name="Szollosi G."/>
            <person name="Zifcakova L."/>
            <person name="Stursova M."/>
            <person name="Spatafora J.W."/>
            <person name="Tedersoo L."/>
            <person name="Vaario L.M."/>
            <person name="Yamada A."/>
            <person name="Yan M."/>
            <person name="Wang P."/>
            <person name="Xu J."/>
            <person name="Bruns T."/>
            <person name="Baldrian P."/>
            <person name="Vilgalys R."/>
            <person name="Dunand C."/>
            <person name="Henrissat B."/>
            <person name="Grigoriev I.V."/>
            <person name="Hibbett D."/>
            <person name="Nagy L.G."/>
            <person name="Martin F.M."/>
        </authorList>
    </citation>
    <scope>NUCLEOTIDE SEQUENCE</scope>
    <source>
        <strain evidence="1">BED1</strain>
    </source>
</reference>
<gene>
    <name evidence="1" type="ORF">L210DRAFT_3416995</name>
</gene>
<comment type="caution">
    <text evidence="1">The sequence shown here is derived from an EMBL/GenBank/DDBJ whole genome shotgun (WGS) entry which is preliminary data.</text>
</comment>
<keyword evidence="2" id="KW-1185">Reference proteome</keyword>